<organism evidence="2 3">
    <name type="scientific">Biomphalaria glabrata</name>
    <name type="common">Bloodfluke planorb</name>
    <name type="synonym">Freshwater snail</name>
    <dbReference type="NCBI Taxonomy" id="6526"/>
    <lineage>
        <taxon>Eukaryota</taxon>
        <taxon>Metazoa</taxon>
        <taxon>Spiralia</taxon>
        <taxon>Lophotrochozoa</taxon>
        <taxon>Mollusca</taxon>
        <taxon>Gastropoda</taxon>
        <taxon>Heterobranchia</taxon>
        <taxon>Euthyneura</taxon>
        <taxon>Panpulmonata</taxon>
        <taxon>Hygrophila</taxon>
        <taxon>Lymnaeoidea</taxon>
        <taxon>Planorbidae</taxon>
        <taxon>Biomphalaria</taxon>
    </lineage>
</organism>
<feature type="transmembrane region" description="Helical" evidence="1">
    <location>
        <begin position="12"/>
        <end position="32"/>
    </location>
</feature>
<reference evidence="3" key="1">
    <citation type="submission" date="2025-08" db="UniProtKB">
        <authorList>
            <consortium name="RefSeq"/>
        </authorList>
    </citation>
    <scope>IDENTIFICATION</scope>
</reference>
<dbReference type="Proteomes" id="UP001165740">
    <property type="component" value="Chromosome 9"/>
</dbReference>
<protein>
    <submittedName>
        <fullName evidence="3">Uncharacterized protein LOC106065513</fullName>
    </submittedName>
</protein>
<accession>A0A9W3BEU2</accession>
<dbReference type="Gene3D" id="3.40.50.11350">
    <property type="match status" value="1"/>
</dbReference>
<keyword evidence="1" id="KW-0472">Membrane</keyword>
<dbReference type="GeneID" id="106065513"/>
<evidence type="ECO:0000313" key="2">
    <source>
        <dbReference type="Proteomes" id="UP001165740"/>
    </source>
</evidence>
<name>A0A9W3BEU2_BIOGL</name>
<keyword evidence="2" id="KW-1185">Reference proteome</keyword>
<evidence type="ECO:0000313" key="3">
    <source>
        <dbReference type="RefSeq" id="XP_055897944.1"/>
    </source>
</evidence>
<keyword evidence="1" id="KW-1133">Transmembrane helix</keyword>
<proteinExistence type="predicted"/>
<dbReference type="AlphaFoldDB" id="A0A9W3BEU2"/>
<sequence>MNVKVSKTSLFIFGIIYLSVTLITIVYVTLVLSPVKYQFLEVRPDFNFSKSLDTKEWIREAHLNTILLQNDSGQSKQLFQNISTTVTILFTLNNKMTKPAFPTKNVYLAQSRANYSRQWKGKHRKAGEIIKYPQNLPPSFNSSSYKNVTKYLCYLCDTNSMCGGLGDRQRPLTSVYIWSRIIQRKFKLIMTTPCNLSDFYVPNKVDWLPEANELEPPSVNNTISTYGYNPMVKDPWSMSMQGDFEKYFPNKVIYVRTNNDLIYHVTDNKFYADIARQWSGLRDPRSRFFWSWHELMKPSTNLTSRLQGILGSEFIKRKGLDLSMEDVTPLFNVGNRSLICAHVRVGKNPSNPKDEPFIAITDEDIPVLFNFMKKKDTNSSANFFISTDYIAVRNLAQDFFGTQYINYGGLISHIDRQRGDKNSCQGFESALLDQAILSLCDVLVISRSGFSVKAAHMRNSTAPVYVIDNKEVSVLEE</sequence>
<dbReference type="RefSeq" id="XP_055897944.1">
    <property type="nucleotide sequence ID" value="XM_056041969.1"/>
</dbReference>
<keyword evidence="1" id="KW-0812">Transmembrane</keyword>
<gene>
    <name evidence="3" type="primary">LOC106065513</name>
</gene>
<dbReference type="OrthoDB" id="428346at2759"/>
<evidence type="ECO:0000256" key="1">
    <source>
        <dbReference type="SAM" id="Phobius"/>
    </source>
</evidence>